<evidence type="ECO:0000313" key="4">
    <source>
        <dbReference type="Proteomes" id="UP000318717"/>
    </source>
</evidence>
<comment type="caution">
    <text evidence="3">The sequence shown here is derived from an EMBL/GenBank/DDBJ whole genome shotgun (WGS) entry which is preliminary data.</text>
</comment>
<accession>A0A4Y3I0V2</accession>
<feature type="domain" description="YhdP central" evidence="2">
    <location>
        <begin position="2"/>
        <end position="1272"/>
    </location>
</feature>
<dbReference type="PANTHER" id="PTHR38690">
    <property type="entry name" value="PROTEASE-RELATED"/>
    <property type="match status" value="1"/>
</dbReference>
<keyword evidence="4" id="KW-1185">Reference proteome</keyword>
<dbReference type="NCBIfam" id="TIGR02099">
    <property type="entry name" value="YhdP family protein"/>
    <property type="match status" value="1"/>
</dbReference>
<evidence type="ECO:0000259" key="2">
    <source>
        <dbReference type="Pfam" id="PF13116"/>
    </source>
</evidence>
<proteinExistence type="predicted"/>
<gene>
    <name evidence="3" type="ORF">VIN01S_32960</name>
</gene>
<protein>
    <submittedName>
        <fullName evidence="3">DUF3971 domain-containing protein</fullName>
    </submittedName>
</protein>
<evidence type="ECO:0000313" key="3">
    <source>
        <dbReference type="EMBL" id="GEA52492.1"/>
    </source>
</evidence>
<evidence type="ECO:0000256" key="1">
    <source>
        <dbReference type="SAM" id="MobiDB-lite"/>
    </source>
</evidence>
<feature type="region of interest" description="Disordered" evidence="1">
    <location>
        <begin position="1268"/>
        <end position="1295"/>
    </location>
</feature>
<dbReference type="EMBL" id="BJLF01000020">
    <property type="protein sequence ID" value="GEA52492.1"/>
    <property type="molecule type" value="Genomic_DNA"/>
</dbReference>
<dbReference type="RefSeq" id="WP_141346929.1">
    <property type="nucleotide sequence ID" value="NZ_BJLF01000020.1"/>
</dbReference>
<sequence>MASFAVRLERLVLSLLVFIFVSLAVLVTALRVTLPRLDHYQDDIQTWFNQVSGLNFTIGEVHGYWKNTHPSLSLSGLEADIPQGVKAFSVGEVRAEFDLIDSLLSLQPKVSELTVDGLHIDISDIDLFKTNPQSSDSSEKGEQQLLTSLENLLLRQLSEFSLTNSSVIFTDISGDVREIDIEKLAWLNNDNRHRADGVVSVKDVQLNSISVTADFYDHNGLSDISGDFYLQGNNFDITPWVSPYLADGVIIDKGRVSLNTWISLQHNQPVDAYLDISPSKLEWRDKDDISNAISIKGGVAKLDPTENGWQLNAQDLAFSSNGTSWPDLNVAFEWSPETWRLNANQIKLESITPILDLLPDMEKSEEWVDTVRLGGTIQDIRVSMGKGIETLRYSAKVKAGRMNYWELIPGFHTLEARIFGRSDLAKATVTMLDDTLPYGEVFQAPLKIRQAEVDIVWQSDDNGWSLWSDKVTAATPDLQVLGAFKLDFPKDAPAFLSFYAEADLLNAGQTWRYLPTLALGRGLTDYLSAGIQGGRVKTAKLLWYGELSSFPYNDNSGIFQAWVPLRKTKFSFSTEWPPLTDMQLDLLFQNETMFLDSKDAKLLNIQADRISGQIPRMYGNGHIEIFAAAKAEGKDVRDYMSASPLVGSVGAVLTTVDIKGKVESQFQLKIPFNEEQEPRAWGYADLSENDINITAPPMLLKKASGRIEFDNDVVRSSGISANLLEQPITFDFVGQNAESSYDTRMDLIGDWRAEPLIPYLGKTWLEPISGHAPWNMGIDLQINDVGFTYQIDAKANLTSLASTYPAPMNKKVGDNWQARMQASGNQESISARLQFPTAKFQTEIDITQGRPVLEATNTVIGSGSFRVSPIVGHHASLRLPEFNLDEWMDALERPSVGPKPILSELNAPEFPVPQRIQVQSNSIKVGGLDWNEVDFIARKRAEKWLFNVDSSQIKGKAEYDGSNLGVNLSLLQLYLSEPKSLIEESVAKGEVKDKNGDIKPLITDFDRQFFEKMPNLDFKVDDFWMQGYKVGKVDVVMNHQGQRIVWDKANFTSGTSSVLASGWWELSDDDSTTHLDLNMKGEDNSEIMARFGIDSGIQKASFDLNSSLEWQGSPWNMHVDTINGTLKAELGRGVISDVGGAAKLLGMFSLDSIIRRMQLDFSDVFDDGLAFDSIKGTGKVEEGIFVTNDLKMDSISGDMTIRGLANLNTQTVDAEVTFKPDVTSGIPMLTAFAVAPQTALYVLAISTVVAPVVEIITQVTYEVKGPMNAPKVKEKSRRKADYEVPKQLRSESQGK</sequence>
<dbReference type="OrthoDB" id="9762238at2"/>
<dbReference type="Pfam" id="PF13116">
    <property type="entry name" value="YhdP"/>
    <property type="match status" value="1"/>
</dbReference>
<dbReference type="InterPro" id="IPR025263">
    <property type="entry name" value="YhdP_central"/>
</dbReference>
<feature type="compositionally biased region" description="Basic and acidic residues" evidence="1">
    <location>
        <begin position="1279"/>
        <end position="1295"/>
    </location>
</feature>
<name>A0A4Y3I0V2_9VIBR</name>
<reference evidence="3 4" key="1">
    <citation type="submission" date="2019-06" db="EMBL/GenBank/DDBJ databases">
        <title>Whole genome shotgun sequence of Vibrio inusitatus NBRC 102082.</title>
        <authorList>
            <person name="Hosoyama A."/>
            <person name="Uohara A."/>
            <person name="Ohji S."/>
            <person name="Ichikawa N."/>
        </authorList>
    </citation>
    <scope>NUCLEOTIDE SEQUENCE [LARGE SCALE GENOMIC DNA]</scope>
    <source>
        <strain evidence="3 4">NBRC 102082</strain>
    </source>
</reference>
<dbReference type="Proteomes" id="UP000318717">
    <property type="component" value="Unassembled WGS sequence"/>
</dbReference>
<organism evidence="3 4">
    <name type="scientific">Vibrio inusitatus NBRC 102082</name>
    <dbReference type="NCBI Taxonomy" id="1219070"/>
    <lineage>
        <taxon>Bacteria</taxon>
        <taxon>Pseudomonadati</taxon>
        <taxon>Pseudomonadota</taxon>
        <taxon>Gammaproteobacteria</taxon>
        <taxon>Vibrionales</taxon>
        <taxon>Vibrionaceae</taxon>
        <taxon>Vibrio</taxon>
    </lineage>
</organism>
<dbReference type="InterPro" id="IPR011836">
    <property type="entry name" value="YhdP"/>
</dbReference>
<dbReference type="PANTHER" id="PTHR38690:SF1">
    <property type="entry name" value="PROTEASE"/>
    <property type="match status" value="1"/>
</dbReference>